<dbReference type="NCBIfam" id="TIGR01730">
    <property type="entry name" value="RND_mfp"/>
    <property type="match status" value="1"/>
</dbReference>
<comment type="similarity">
    <text evidence="1">Belongs to the membrane fusion protein (MFP) (TC 8.A.1) family.</text>
</comment>
<organism evidence="6 7">
    <name type="scientific">Gracilimonas halophila</name>
    <dbReference type="NCBI Taxonomy" id="1834464"/>
    <lineage>
        <taxon>Bacteria</taxon>
        <taxon>Pseudomonadati</taxon>
        <taxon>Balneolota</taxon>
        <taxon>Balneolia</taxon>
        <taxon>Balneolales</taxon>
        <taxon>Balneolaceae</taxon>
        <taxon>Gracilimonas</taxon>
    </lineage>
</organism>
<feature type="domain" description="Multidrug resistance protein MdtA-like barrel-sandwich hybrid" evidence="4">
    <location>
        <begin position="65"/>
        <end position="186"/>
    </location>
</feature>
<dbReference type="PANTHER" id="PTHR30469">
    <property type="entry name" value="MULTIDRUG RESISTANCE PROTEIN MDTA"/>
    <property type="match status" value="1"/>
</dbReference>
<evidence type="ECO:0000259" key="5">
    <source>
        <dbReference type="Pfam" id="PF25954"/>
    </source>
</evidence>
<dbReference type="InterPro" id="IPR058792">
    <property type="entry name" value="Beta-barrel_RND_2"/>
</dbReference>
<evidence type="ECO:0000256" key="3">
    <source>
        <dbReference type="SAM" id="SignalP"/>
    </source>
</evidence>
<name>A0ABW5JDZ6_9BACT</name>
<accession>A0ABW5JDZ6</accession>
<sequence>MKKFNYLIALSLSVLVSACSGDNAEMAESGDELVKSVNVVTQDVKPRTFTSYVRVIGTVETSNDIMISAEVNGRVMSYAVSEGEQVRKGQTIVKIDDAKLRQEKARLEALASQAKENYERLKRIYEEDGIGSEIEYLNAKYNYEQMNSSLESIKVDLANTSIKAPFKGKLESRMVEVGEMVAAGTPVIRLIGSEDYIISAGVPARYADVVQTGDDVSVWFDTQDSDTLNTPIAYTGSSINPQNRTFRIEVDLPQKANQYKVDMIANLRLNTLRRDSVLAISEEYIYSKRNGYVVYVLSQNEKGDPVASEIVVELGPSYKTDVIIEKGLMPDDKLITIGSAFLDDGMRVTVKESASTEIASN</sequence>
<keyword evidence="2" id="KW-0175">Coiled coil</keyword>
<evidence type="ECO:0000313" key="6">
    <source>
        <dbReference type="EMBL" id="MFD2530931.1"/>
    </source>
</evidence>
<dbReference type="Gene3D" id="2.40.30.170">
    <property type="match status" value="1"/>
</dbReference>
<dbReference type="SUPFAM" id="SSF111369">
    <property type="entry name" value="HlyD-like secretion proteins"/>
    <property type="match status" value="1"/>
</dbReference>
<dbReference type="Gene3D" id="2.40.420.20">
    <property type="match status" value="1"/>
</dbReference>
<feature type="domain" description="CusB-like beta-barrel" evidence="5">
    <location>
        <begin position="198"/>
        <end position="271"/>
    </location>
</feature>
<feature type="signal peptide" evidence="3">
    <location>
        <begin position="1"/>
        <end position="18"/>
    </location>
</feature>
<dbReference type="RefSeq" id="WP_390297008.1">
    <property type="nucleotide sequence ID" value="NZ_JBHULI010000001.1"/>
</dbReference>
<keyword evidence="3" id="KW-0732">Signal</keyword>
<dbReference type="InterPro" id="IPR006143">
    <property type="entry name" value="RND_pump_MFP"/>
</dbReference>
<dbReference type="EMBL" id="JBHULI010000001">
    <property type="protein sequence ID" value="MFD2530931.1"/>
    <property type="molecule type" value="Genomic_DNA"/>
</dbReference>
<evidence type="ECO:0000259" key="4">
    <source>
        <dbReference type="Pfam" id="PF25917"/>
    </source>
</evidence>
<feature type="chain" id="PRO_5046755047" evidence="3">
    <location>
        <begin position="19"/>
        <end position="361"/>
    </location>
</feature>
<dbReference type="PROSITE" id="PS51257">
    <property type="entry name" value="PROKAR_LIPOPROTEIN"/>
    <property type="match status" value="1"/>
</dbReference>
<dbReference type="InterPro" id="IPR058625">
    <property type="entry name" value="MdtA-like_BSH"/>
</dbReference>
<protein>
    <submittedName>
        <fullName evidence="6">Efflux RND transporter periplasmic adaptor subunit</fullName>
    </submittedName>
</protein>
<proteinExistence type="inferred from homology"/>
<comment type="caution">
    <text evidence="6">The sequence shown here is derived from an EMBL/GenBank/DDBJ whole genome shotgun (WGS) entry which is preliminary data.</text>
</comment>
<dbReference type="Proteomes" id="UP001597460">
    <property type="component" value="Unassembled WGS sequence"/>
</dbReference>
<gene>
    <name evidence="6" type="ORF">ACFSVN_00560</name>
</gene>
<dbReference type="Pfam" id="PF25954">
    <property type="entry name" value="Beta-barrel_RND_2"/>
    <property type="match status" value="1"/>
</dbReference>
<keyword evidence="7" id="KW-1185">Reference proteome</keyword>
<dbReference type="Gene3D" id="2.40.50.100">
    <property type="match status" value="1"/>
</dbReference>
<dbReference type="PANTHER" id="PTHR30469:SF15">
    <property type="entry name" value="HLYD FAMILY OF SECRETION PROTEINS"/>
    <property type="match status" value="1"/>
</dbReference>
<evidence type="ECO:0000256" key="2">
    <source>
        <dbReference type="SAM" id="Coils"/>
    </source>
</evidence>
<evidence type="ECO:0000256" key="1">
    <source>
        <dbReference type="ARBA" id="ARBA00009477"/>
    </source>
</evidence>
<reference evidence="7" key="1">
    <citation type="journal article" date="2019" name="Int. J. Syst. Evol. Microbiol.">
        <title>The Global Catalogue of Microorganisms (GCM) 10K type strain sequencing project: providing services to taxonomists for standard genome sequencing and annotation.</title>
        <authorList>
            <consortium name="The Broad Institute Genomics Platform"/>
            <consortium name="The Broad Institute Genome Sequencing Center for Infectious Disease"/>
            <person name="Wu L."/>
            <person name="Ma J."/>
        </authorList>
    </citation>
    <scope>NUCLEOTIDE SEQUENCE [LARGE SCALE GENOMIC DNA]</scope>
    <source>
        <strain evidence="7">KCTC 52042</strain>
    </source>
</reference>
<evidence type="ECO:0000313" key="7">
    <source>
        <dbReference type="Proteomes" id="UP001597460"/>
    </source>
</evidence>
<dbReference type="Pfam" id="PF25917">
    <property type="entry name" value="BSH_RND"/>
    <property type="match status" value="1"/>
</dbReference>
<dbReference type="Gene3D" id="1.10.287.470">
    <property type="entry name" value="Helix hairpin bin"/>
    <property type="match status" value="1"/>
</dbReference>
<feature type="coiled-coil region" evidence="2">
    <location>
        <begin position="97"/>
        <end position="124"/>
    </location>
</feature>